<protein>
    <recommendedName>
        <fullName evidence="3">F-box domain-containing protein</fullName>
    </recommendedName>
</protein>
<dbReference type="AlphaFoldDB" id="A0A7S1XCF2"/>
<reference evidence="2" key="1">
    <citation type="submission" date="2021-01" db="EMBL/GenBank/DDBJ databases">
        <authorList>
            <person name="Corre E."/>
            <person name="Pelletier E."/>
            <person name="Niang G."/>
            <person name="Scheremetjew M."/>
            <person name="Finn R."/>
            <person name="Kale V."/>
            <person name="Holt S."/>
            <person name="Cochrane G."/>
            <person name="Meng A."/>
            <person name="Brown T."/>
            <person name="Cohen L."/>
        </authorList>
    </citation>
    <scope>NUCLEOTIDE SEQUENCE</scope>
    <source>
        <strain evidence="2">SAG 36.94</strain>
    </source>
</reference>
<feature type="region of interest" description="Disordered" evidence="1">
    <location>
        <begin position="283"/>
        <end position="318"/>
    </location>
</feature>
<proteinExistence type="predicted"/>
<evidence type="ECO:0008006" key="3">
    <source>
        <dbReference type="Google" id="ProtNLM"/>
    </source>
</evidence>
<evidence type="ECO:0000313" key="2">
    <source>
        <dbReference type="EMBL" id="CAD9227935.1"/>
    </source>
</evidence>
<feature type="compositionally biased region" description="Basic and acidic residues" evidence="1">
    <location>
        <begin position="1"/>
        <end position="14"/>
    </location>
</feature>
<feature type="compositionally biased region" description="Low complexity" evidence="1">
    <location>
        <begin position="303"/>
        <end position="318"/>
    </location>
</feature>
<sequence>MVKEEVVENQERSRVRSIPGSGLGGAESNLLLQMSVMEVLAADLQRSSSTPLRFRRRGGSLATNPVDGQVTRKRITEPALISDLVSVIPDHIWFRIFVLANPVFLQRLHPTPTSTVKFDSSAKLTFLRPSELKTFASLAMVSRFFRNLIRTFVQNRVECYRMDICFDSASASDLVIRKLSKYSWIVAQVNHGGRHNCSSECAERLLGALQTKRVAEVVMNTGWLKGDTFNHIRWIASFKEWREKKFIFKSIACLKLRGTRTPDMWDELAELVNPASLQNLTLLCGPDQGEDPSEKGRSRRKSSTSSLSTSSTSASTTDTDVSTLAKIDRFRSSLQSLQVDDAIFRICPKVFSALSALRSVNLTSVFNPDEASGVPLDREGLVGFLHSLPNIRTLNIAAGSSSFSPGRHPHKLGLLEIPSLSEVTLGVFRLGVDEPPIKFLKSLPTYSSSGKPGTVERPRLRRIKFVFRDLPSRSRKEFLIALSQHKDAVGIGRAARVLPSSVSDSWQSMELLSKRTGTSLRAVNLEGEELMTWRVLRDSDTNSLSS</sequence>
<gene>
    <name evidence="2" type="ORF">CCAE0312_LOCUS1709</name>
</gene>
<feature type="region of interest" description="Disordered" evidence="1">
    <location>
        <begin position="1"/>
        <end position="20"/>
    </location>
</feature>
<dbReference type="EMBL" id="HBGH01003171">
    <property type="protein sequence ID" value="CAD9227935.1"/>
    <property type="molecule type" value="Transcribed_RNA"/>
</dbReference>
<name>A0A7S1XCF2_9RHOD</name>
<evidence type="ECO:0000256" key="1">
    <source>
        <dbReference type="SAM" id="MobiDB-lite"/>
    </source>
</evidence>
<organism evidence="2">
    <name type="scientific">Compsopogon caeruleus</name>
    <dbReference type="NCBI Taxonomy" id="31354"/>
    <lineage>
        <taxon>Eukaryota</taxon>
        <taxon>Rhodophyta</taxon>
        <taxon>Compsopogonophyceae</taxon>
        <taxon>Compsopogonales</taxon>
        <taxon>Compsopogonaceae</taxon>
        <taxon>Compsopogon</taxon>
    </lineage>
</organism>
<accession>A0A7S1XCF2</accession>